<dbReference type="GO" id="GO:0005789">
    <property type="term" value="C:endoplasmic reticulum membrane"/>
    <property type="evidence" value="ECO:0007669"/>
    <property type="project" value="TreeGrafter"/>
</dbReference>
<keyword evidence="8" id="KW-0863">Zinc-finger</keyword>
<evidence type="ECO:0000256" key="12">
    <source>
        <dbReference type="ARBA" id="ARBA00023136"/>
    </source>
</evidence>
<dbReference type="CDD" id="cd16702">
    <property type="entry name" value="RING_CH-C4HC3_MARCH6"/>
    <property type="match status" value="1"/>
</dbReference>
<evidence type="ECO:0000313" key="16">
    <source>
        <dbReference type="EMBL" id="GAX21771.1"/>
    </source>
</evidence>
<protein>
    <recommendedName>
        <fullName evidence="4">RING-type E3 ubiquitin transferase</fullName>
        <ecNumber evidence="4">2.3.2.27</ecNumber>
    </recommendedName>
</protein>
<evidence type="ECO:0000256" key="3">
    <source>
        <dbReference type="ARBA" id="ARBA00004906"/>
    </source>
</evidence>
<reference evidence="16 17" key="1">
    <citation type="journal article" date="2015" name="Plant Cell">
        <title>Oil accumulation by the oleaginous diatom Fistulifera solaris as revealed by the genome and transcriptome.</title>
        <authorList>
            <person name="Tanaka T."/>
            <person name="Maeda Y."/>
            <person name="Veluchamy A."/>
            <person name="Tanaka M."/>
            <person name="Abida H."/>
            <person name="Marechal E."/>
            <person name="Bowler C."/>
            <person name="Muto M."/>
            <person name="Sunaga Y."/>
            <person name="Tanaka M."/>
            <person name="Yoshino T."/>
            <person name="Taniguchi T."/>
            <person name="Fukuda Y."/>
            <person name="Nemoto M."/>
            <person name="Matsumoto M."/>
            <person name="Wong P.S."/>
            <person name="Aburatani S."/>
            <person name="Fujibuchi W."/>
        </authorList>
    </citation>
    <scope>NUCLEOTIDE SEQUENCE [LARGE SCALE GENOMIC DNA]</scope>
    <source>
        <strain evidence="16 17">JPCC DA0580</strain>
    </source>
</reference>
<evidence type="ECO:0000256" key="11">
    <source>
        <dbReference type="ARBA" id="ARBA00022989"/>
    </source>
</evidence>
<feature type="transmembrane region" description="Helical" evidence="14">
    <location>
        <begin position="152"/>
        <end position="173"/>
    </location>
</feature>
<evidence type="ECO:0000256" key="5">
    <source>
        <dbReference type="ARBA" id="ARBA00022679"/>
    </source>
</evidence>
<evidence type="ECO:0000256" key="2">
    <source>
        <dbReference type="ARBA" id="ARBA00004141"/>
    </source>
</evidence>
<feature type="transmembrane region" description="Helical" evidence="14">
    <location>
        <begin position="109"/>
        <end position="132"/>
    </location>
</feature>
<dbReference type="PROSITE" id="PS51292">
    <property type="entry name" value="ZF_RING_CH"/>
    <property type="match status" value="1"/>
</dbReference>
<dbReference type="PANTHER" id="PTHR13145:SF0">
    <property type="entry name" value="E3 UBIQUITIN-PROTEIN LIGASE MARCHF6"/>
    <property type="match status" value="1"/>
</dbReference>
<gene>
    <name evidence="16" type="ORF">FisN_31Lh058</name>
</gene>
<dbReference type="InParanoid" id="A0A1Z5K6Q3"/>
<comment type="subcellular location">
    <subcellularLocation>
        <location evidence="2">Membrane</location>
        <topology evidence="2">Multi-pass membrane protein</topology>
    </subcellularLocation>
</comment>
<dbReference type="SUPFAM" id="SSF57850">
    <property type="entry name" value="RING/U-box"/>
    <property type="match status" value="1"/>
</dbReference>
<feature type="compositionally biased region" description="Acidic residues" evidence="13">
    <location>
        <begin position="240"/>
        <end position="260"/>
    </location>
</feature>
<dbReference type="Pfam" id="PF12906">
    <property type="entry name" value="RINGv"/>
    <property type="match status" value="1"/>
</dbReference>
<keyword evidence="17" id="KW-1185">Reference proteome</keyword>
<evidence type="ECO:0000313" key="17">
    <source>
        <dbReference type="Proteomes" id="UP000198406"/>
    </source>
</evidence>
<evidence type="ECO:0000256" key="13">
    <source>
        <dbReference type="SAM" id="MobiDB-lite"/>
    </source>
</evidence>
<organism evidence="16 17">
    <name type="scientific">Fistulifera solaris</name>
    <name type="common">Oleaginous diatom</name>
    <dbReference type="NCBI Taxonomy" id="1519565"/>
    <lineage>
        <taxon>Eukaryota</taxon>
        <taxon>Sar</taxon>
        <taxon>Stramenopiles</taxon>
        <taxon>Ochrophyta</taxon>
        <taxon>Bacillariophyta</taxon>
        <taxon>Bacillariophyceae</taxon>
        <taxon>Bacillariophycidae</taxon>
        <taxon>Naviculales</taxon>
        <taxon>Naviculaceae</taxon>
        <taxon>Fistulifera</taxon>
    </lineage>
</organism>
<dbReference type="InterPro" id="IPR011016">
    <property type="entry name" value="Znf_RING-CH"/>
</dbReference>
<evidence type="ECO:0000256" key="4">
    <source>
        <dbReference type="ARBA" id="ARBA00012483"/>
    </source>
</evidence>
<keyword evidence="16" id="KW-0012">Acyltransferase</keyword>
<feature type="transmembrane region" description="Helical" evidence="14">
    <location>
        <begin position="959"/>
        <end position="979"/>
    </location>
</feature>
<evidence type="ECO:0000256" key="8">
    <source>
        <dbReference type="ARBA" id="ARBA00022771"/>
    </source>
</evidence>
<feature type="transmembrane region" description="Helical" evidence="14">
    <location>
        <begin position="624"/>
        <end position="649"/>
    </location>
</feature>
<feature type="region of interest" description="Disordered" evidence="13">
    <location>
        <begin position="228"/>
        <end position="276"/>
    </location>
</feature>
<feature type="transmembrane region" description="Helical" evidence="14">
    <location>
        <begin position="1088"/>
        <end position="1111"/>
    </location>
</feature>
<keyword evidence="12 14" id="KW-0472">Membrane</keyword>
<evidence type="ECO:0000256" key="1">
    <source>
        <dbReference type="ARBA" id="ARBA00000900"/>
    </source>
</evidence>
<feature type="transmembrane region" description="Helical" evidence="14">
    <location>
        <begin position="399"/>
        <end position="420"/>
    </location>
</feature>
<dbReference type="EC" id="2.3.2.27" evidence="4"/>
<evidence type="ECO:0000256" key="7">
    <source>
        <dbReference type="ARBA" id="ARBA00022723"/>
    </source>
</evidence>
<sequence>MEDHAAQQYIHPLHEDDDEDECRVCRGPAEDGHPLYKPCRCSGSIGLTHQDCLQSWLQVQRGNNGTCELCHTPFRFTPLYAASAPSRLFPTQVVYGVVRRLIIRWLPQLSRVSFAIVLWLGVTPWLTAYQYHGWMHYRPSELWVRSARIEDWASGLVVAASIIISFLSIMSFVDFLRIEWQQRGIAPWLPRPPLPVPAPERVPPAEENIDNGVWEMVQQEILARPPRRLRQAAMRPVNHDDDDDDDSEDDDDDDSYDSLDEVPNHSEEEEDELNMPEFVREDEVIHNPPPENINNNNRPFDLDGDENMDVDINIALDELLGVRGPILTVVRNVLWLLAFNAVYLGFFCYIPRTVGMAVAAGLFPRGNETLSEVDGFWSILSEIDAQSQRQETVFRLKDFVAIIMGYFACAAAAWSVRALWVAAQNVLGAMTTSGGLIAEDTRETWEERMAAVEGHLGDEPGVALNVAIAVALDGMMAVVKVGVLLFAKMFLLPMLLGLCLDASVSSVLGCTWEERIAYAGCDLFSFVLLHWVMGITFMLLVTVSVLQLREVVHPDLLSQVIRPQEPQPDLLGNLLHETTATHAKRMLVSLVIYAALWTMHIYIPTQMLKLPFLQSIVPSFRLKLYYLISPKIQVPFELIFFHLSMLGLLERYKNGLGEMQHHWLKLITGIMGIRDRVLPLRVDRFEYLGSREVFESEKTLVSFWYDLAKTDTKAEELIDAELSKFKVLNPGSKVRAPKAKADGQRVLPTGSDFIRLPVLLPGKSMRSRSILLPTKIGKYRLEREPGNQNEFFISLWIERIGLPIPRPPEGWDDLGADPPDVQGRWAYRSERKSDIERSVACRQSFFQKNDTFSSQITMTGKIVTLLLSSWIATTFLLSTIFLGPLFAGRFVYHILRVPDQWVHDPAAFLIGFLMTFPPTAIVARSVARSEHTVWERLTTWARGFHFPPWRKSLILLETLLLFFGLSPLLLGVAYDLAFLKSVDWFAGHGRMIQWESLGASWATGGLLLYVWSFLCLRGVLTRRFHIFVVEGRVEEENPADARAAAWQTVGGRLRLTWQGEYGRMAQFLEILRAVMVNWEFDKVDKTVLLHYVAIPMFMGLSWILAIPMSFVYVSSSLWDMSPLIRAITTRLLLGSSLAWQILRIWSDQVIIWFEKVHATARDDLYLIGEVLQNFEES</sequence>
<dbReference type="GO" id="GO:0061630">
    <property type="term" value="F:ubiquitin protein ligase activity"/>
    <property type="evidence" value="ECO:0007669"/>
    <property type="project" value="UniProtKB-EC"/>
</dbReference>
<comment type="caution">
    <text evidence="16">The sequence shown here is derived from an EMBL/GenBank/DDBJ whole genome shotgun (WGS) entry which is preliminary data.</text>
</comment>
<dbReference type="Gene3D" id="3.30.40.10">
    <property type="entry name" value="Zinc/RING finger domain, C3HC4 (zinc finger)"/>
    <property type="match status" value="1"/>
</dbReference>
<proteinExistence type="predicted"/>
<evidence type="ECO:0000256" key="6">
    <source>
        <dbReference type="ARBA" id="ARBA00022692"/>
    </source>
</evidence>
<dbReference type="InterPro" id="IPR013083">
    <property type="entry name" value="Znf_RING/FYVE/PHD"/>
</dbReference>
<feature type="transmembrane region" description="Helical" evidence="14">
    <location>
        <begin position="528"/>
        <end position="548"/>
    </location>
</feature>
<evidence type="ECO:0000256" key="10">
    <source>
        <dbReference type="ARBA" id="ARBA00022833"/>
    </source>
</evidence>
<keyword evidence="11 14" id="KW-1133">Transmembrane helix</keyword>
<keyword evidence="7" id="KW-0479">Metal-binding</keyword>
<feature type="domain" description="RING-CH-type" evidence="15">
    <location>
        <begin position="14"/>
        <end position="77"/>
    </location>
</feature>
<comment type="catalytic activity">
    <reaction evidence="1">
        <text>S-ubiquitinyl-[E2 ubiquitin-conjugating enzyme]-L-cysteine + [acceptor protein]-L-lysine = [E2 ubiquitin-conjugating enzyme]-L-cysteine + N(6)-ubiquitinyl-[acceptor protein]-L-lysine.</text>
        <dbReference type="EC" id="2.3.2.27"/>
    </reaction>
</comment>
<keyword evidence="6 14" id="KW-0812">Transmembrane</keyword>
<feature type="transmembrane region" description="Helical" evidence="14">
    <location>
        <begin position="906"/>
        <end position="927"/>
    </location>
</feature>
<feature type="transmembrane region" description="Helical" evidence="14">
    <location>
        <begin position="490"/>
        <end position="508"/>
    </location>
</feature>
<dbReference type="Proteomes" id="UP000198406">
    <property type="component" value="Unassembled WGS sequence"/>
</dbReference>
<dbReference type="AlphaFoldDB" id="A0A1Z5K6Q3"/>
<dbReference type="OrthoDB" id="264354at2759"/>
<evidence type="ECO:0000256" key="9">
    <source>
        <dbReference type="ARBA" id="ARBA00022786"/>
    </source>
</evidence>
<keyword evidence="9" id="KW-0833">Ubl conjugation pathway</keyword>
<evidence type="ECO:0000256" key="14">
    <source>
        <dbReference type="SAM" id="Phobius"/>
    </source>
</evidence>
<feature type="transmembrane region" description="Helical" evidence="14">
    <location>
        <begin position="586"/>
        <end position="604"/>
    </location>
</feature>
<dbReference type="GO" id="GO:0008270">
    <property type="term" value="F:zinc ion binding"/>
    <property type="evidence" value="ECO:0007669"/>
    <property type="project" value="UniProtKB-KW"/>
</dbReference>
<dbReference type="GO" id="GO:0036503">
    <property type="term" value="P:ERAD pathway"/>
    <property type="evidence" value="ECO:0007669"/>
    <property type="project" value="TreeGrafter"/>
</dbReference>
<keyword evidence="10" id="KW-0862">Zinc</keyword>
<dbReference type="SMART" id="SM00744">
    <property type="entry name" value="RINGv"/>
    <property type="match status" value="1"/>
</dbReference>
<accession>A0A1Z5K6Q3</accession>
<name>A0A1Z5K6Q3_FISSO</name>
<dbReference type="PANTHER" id="PTHR13145">
    <property type="entry name" value="SSM4 PROTEIN"/>
    <property type="match status" value="1"/>
</dbReference>
<evidence type="ECO:0000259" key="15">
    <source>
        <dbReference type="PROSITE" id="PS51292"/>
    </source>
</evidence>
<dbReference type="EMBL" id="BDSP01000172">
    <property type="protein sequence ID" value="GAX21771.1"/>
    <property type="molecule type" value="Genomic_DNA"/>
</dbReference>
<comment type="pathway">
    <text evidence="3">Protein modification; protein ubiquitination.</text>
</comment>
<feature type="transmembrane region" description="Helical" evidence="14">
    <location>
        <begin position="999"/>
        <end position="1020"/>
    </location>
</feature>
<feature type="transmembrane region" description="Helical" evidence="14">
    <location>
        <begin position="862"/>
        <end position="886"/>
    </location>
</feature>
<keyword evidence="5 16" id="KW-0808">Transferase</keyword>